<reference evidence="1 2" key="1">
    <citation type="submission" date="2023-07" db="EMBL/GenBank/DDBJ databases">
        <title>Sorghum-associated microbial communities from plants grown in Nebraska, USA.</title>
        <authorList>
            <person name="Schachtman D."/>
        </authorList>
    </citation>
    <scope>NUCLEOTIDE SEQUENCE [LARGE SCALE GENOMIC DNA]</scope>
    <source>
        <strain evidence="1 2">4249</strain>
    </source>
</reference>
<keyword evidence="2" id="KW-1185">Reference proteome</keyword>
<dbReference type="RefSeq" id="WP_310311843.1">
    <property type="nucleotide sequence ID" value="NZ_JAVDWU010000001.1"/>
</dbReference>
<sequence>MSDITEHPPVPQLLQEKLKDYPELIAQLQETLNKVGRSPQMSKTLLTDQFESAIWRLESRLDRLASEAAEELKVAESARDPERIAKAEAKWRLMDDCAGCVPDCLRELAVFFGQTVGLFKSIDFFFVPTAKENS</sequence>
<evidence type="ECO:0000313" key="2">
    <source>
        <dbReference type="Proteomes" id="UP001265700"/>
    </source>
</evidence>
<name>A0ABU1WHZ7_9BURK</name>
<dbReference type="EMBL" id="JAVDWU010000001">
    <property type="protein sequence ID" value="MDR7148893.1"/>
    <property type="molecule type" value="Genomic_DNA"/>
</dbReference>
<organism evidence="1 2">
    <name type="scientific">Hydrogenophaga palleronii</name>
    <dbReference type="NCBI Taxonomy" id="65655"/>
    <lineage>
        <taxon>Bacteria</taxon>
        <taxon>Pseudomonadati</taxon>
        <taxon>Pseudomonadota</taxon>
        <taxon>Betaproteobacteria</taxon>
        <taxon>Burkholderiales</taxon>
        <taxon>Comamonadaceae</taxon>
        <taxon>Hydrogenophaga</taxon>
    </lineage>
</organism>
<evidence type="ECO:0000313" key="1">
    <source>
        <dbReference type="EMBL" id="MDR7148893.1"/>
    </source>
</evidence>
<gene>
    <name evidence="1" type="ORF">J2W49_000821</name>
</gene>
<comment type="caution">
    <text evidence="1">The sequence shown here is derived from an EMBL/GenBank/DDBJ whole genome shotgun (WGS) entry which is preliminary data.</text>
</comment>
<protein>
    <submittedName>
        <fullName evidence="1">Uncharacterized protein</fullName>
    </submittedName>
</protein>
<proteinExistence type="predicted"/>
<accession>A0ABU1WHZ7</accession>
<dbReference type="Proteomes" id="UP001265700">
    <property type="component" value="Unassembled WGS sequence"/>
</dbReference>